<dbReference type="EMBL" id="BEWI01000034">
    <property type="protein sequence ID" value="GAY24692.1"/>
    <property type="molecule type" value="Genomic_DNA"/>
</dbReference>
<feature type="domain" description="Toprim" evidence="1">
    <location>
        <begin position="139"/>
        <end position="226"/>
    </location>
</feature>
<evidence type="ECO:0000313" key="3">
    <source>
        <dbReference type="EMBL" id="GAY24692.1"/>
    </source>
</evidence>
<protein>
    <submittedName>
        <fullName evidence="3">Virulence-associated protein E</fullName>
    </submittedName>
</protein>
<evidence type="ECO:0000313" key="4">
    <source>
        <dbReference type="Proteomes" id="UP000221538"/>
    </source>
</evidence>
<evidence type="ECO:0000259" key="2">
    <source>
        <dbReference type="Pfam" id="PF23639"/>
    </source>
</evidence>
<comment type="caution">
    <text evidence="3">The sequence shown here is derived from an EMBL/GenBank/DDBJ whole genome shotgun (WGS) entry which is preliminary data.</text>
</comment>
<gene>
    <name evidence="3" type="ORF">SFOMI_5277</name>
</gene>
<reference evidence="3 4" key="2">
    <citation type="journal article" date="2013" name="Environ. Sci. Technol.">
        <title>The 4-tert-butylphenol-utilizing bacterium Sphingobium fuliginis OMI can degrade bisphenols via phenolic ring hydroxylation and meta-cleavage pathway.</title>
        <authorList>
            <person name="Ogata Y."/>
            <person name="Goda S."/>
            <person name="Toyama T."/>
            <person name="Sei K."/>
            <person name="Ike M."/>
        </authorList>
    </citation>
    <scope>NUCLEOTIDE SEQUENCE [LARGE SCALE GENOMIC DNA]</scope>
    <source>
        <strain evidence="3 4">OMI</strain>
    </source>
</reference>
<reference evidence="3 4" key="1">
    <citation type="journal article" date="2013" name="Biodegradation">
        <title>Occurrence of 4-tert-butylphenol (4-t-BP) biodegradation in an aquatic sample caused by the presence of Spirodela polyrrhiza and isolation of a 4-t-BP-utilizing bacterium.</title>
        <authorList>
            <person name="Ogata Y."/>
            <person name="Toyama T."/>
            <person name="Yu N."/>
            <person name="Wang X."/>
            <person name="Sei K."/>
            <person name="Ike M."/>
        </authorList>
    </citation>
    <scope>NUCLEOTIDE SEQUENCE [LARGE SCALE GENOMIC DNA]</scope>
    <source>
        <strain evidence="3 4">OMI</strain>
    </source>
</reference>
<organism evidence="3 4">
    <name type="scientific">Sphingobium fuliginis (strain ATCC 27551)</name>
    <dbReference type="NCBI Taxonomy" id="336203"/>
    <lineage>
        <taxon>Bacteria</taxon>
        <taxon>Pseudomonadati</taxon>
        <taxon>Pseudomonadota</taxon>
        <taxon>Alphaproteobacteria</taxon>
        <taxon>Sphingomonadales</taxon>
        <taxon>Sphingomonadaceae</taxon>
        <taxon>Sphingobium</taxon>
    </lineage>
</organism>
<dbReference type="InterPro" id="IPR055570">
    <property type="entry name" value="DUF7146"/>
</dbReference>
<dbReference type="Pfam" id="PF23639">
    <property type="entry name" value="DUF7146"/>
    <property type="match status" value="1"/>
</dbReference>
<sequence>MVTCFAGCTREDVLRELTRVRITQRGTPPETTSRAGTGNAVRVWNEAVDVRNTLGERHLARRHFTTIPPDVRYHPRCPYLPKPHTQFLPALLVAVRERRQLTAIQRIFLDPETADYTHKAMLGTPRHGAWQGGYPRRILGIAEGFEDARAFTLLRNIPCWASLGARRFDQLIIPDHVEILMLAHDNDPEGLRAANVAAQRYARPRLAIHHAPPSVNFGDWAELLAARMEQGANLPG</sequence>
<feature type="domain" description="DUF7146" evidence="2">
    <location>
        <begin position="38"/>
        <end position="130"/>
    </location>
</feature>
<dbReference type="Pfam" id="PF13362">
    <property type="entry name" value="Toprim_3"/>
    <property type="match status" value="1"/>
</dbReference>
<dbReference type="Proteomes" id="UP000221538">
    <property type="component" value="Unassembled WGS sequence"/>
</dbReference>
<accession>A0A292ZIX4</accession>
<dbReference type="AlphaFoldDB" id="A0A292ZIX4"/>
<evidence type="ECO:0000259" key="1">
    <source>
        <dbReference type="Pfam" id="PF13362"/>
    </source>
</evidence>
<dbReference type="InterPro" id="IPR006171">
    <property type="entry name" value="TOPRIM_dom"/>
</dbReference>
<name>A0A292ZIX4_SPHSA</name>
<proteinExistence type="predicted"/>